<keyword evidence="1" id="KW-0175">Coiled coil</keyword>
<dbReference type="AlphaFoldDB" id="A0AAD9K4K7"/>
<dbReference type="PROSITE" id="PS50096">
    <property type="entry name" value="IQ"/>
    <property type="match status" value="1"/>
</dbReference>
<dbReference type="InterPro" id="IPR051092">
    <property type="entry name" value="FYVE_RhoGEF_PH"/>
</dbReference>
<protein>
    <recommendedName>
        <fullName evidence="2">DH domain-containing protein</fullName>
    </recommendedName>
</protein>
<dbReference type="PROSITE" id="PS50010">
    <property type="entry name" value="DH_2"/>
    <property type="match status" value="1"/>
</dbReference>
<dbReference type="PANTHER" id="PTHR12673:SF159">
    <property type="entry name" value="LD03170P"/>
    <property type="match status" value="1"/>
</dbReference>
<dbReference type="InterPro" id="IPR035899">
    <property type="entry name" value="DBL_dom_sf"/>
</dbReference>
<reference evidence="3" key="1">
    <citation type="journal article" date="2023" name="Mol. Biol. Evol.">
        <title>Third-Generation Sequencing Reveals the Adaptive Role of the Epigenome in Three Deep-Sea Polychaetes.</title>
        <authorList>
            <person name="Perez M."/>
            <person name="Aroh O."/>
            <person name="Sun Y."/>
            <person name="Lan Y."/>
            <person name="Juniper S.K."/>
            <person name="Young C.R."/>
            <person name="Angers B."/>
            <person name="Qian P.Y."/>
        </authorList>
    </citation>
    <scope>NUCLEOTIDE SEQUENCE</scope>
    <source>
        <strain evidence="3">P08H-3</strain>
    </source>
</reference>
<dbReference type="Proteomes" id="UP001208570">
    <property type="component" value="Unassembled WGS sequence"/>
</dbReference>
<proteinExistence type="predicted"/>
<evidence type="ECO:0000256" key="1">
    <source>
        <dbReference type="SAM" id="Coils"/>
    </source>
</evidence>
<dbReference type="Gene3D" id="1.20.900.10">
    <property type="entry name" value="Dbl homology (DH) domain"/>
    <property type="match status" value="2"/>
</dbReference>
<gene>
    <name evidence="3" type="ORF">LSH36_58g06024</name>
</gene>
<feature type="domain" description="DH" evidence="2">
    <location>
        <begin position="89"/>
        <end position="141"/>
    </location>
</feature>
<feature type="coiled-coil region" evidence="1">
    <location>
        <begin position="210"/>
        <end position="237"/>
    </location>
</feature>
<keyword evidence="4" id="KW-1185">Reference proteome</keyword>
<dbReference type="InterPro" id="IPR000219">
    <property type="entry name" value="DH_dom"/>
</dbReference>
<organism evidence="3 4">
    <name type="scientific">Paralvinella palmiformis</name>
    <dbReference type="NCBI Taxonomy" id="53620"/>
    <lineage>
        <taxon>Eukaryota</taxon>
        <taxon>Metazoa</taxon>
        <taxon>Spiralia</taxon>
        <taxon>Lophotrochozoa</taxon>
        <taxon>Annelida</taxon>
        <taxon>Polychaeta</taxon>
        <taxon>Sedentaria</taxon>
        <taxon>Canalipalpata</taxon>
        <taxon>Terebellida</taxon>
        <taxon>Terebelliformia</taxon>
        <taxon>Alvinellidae</taxon>
        <taxon>Paralvinella</taxon>
    </lineage>
</organism>
<dbReference type="SUPFAM" id="SSF48065">
    <property type="entry name" value="DBL homology domain (DH-domain)"/>
    <property type="match status" value="2"/>
</dbReference>
<name>A0AAD9K4K7_9ANNE</name>
<accession>A0AAD9K4K7</accession>
<evidence type="ECO:0000313" key="4">
    <source>
        <dbReference type="Proteomes" id="UP001208570"/>
    </source>
</evidence>
<feature type="non-terminal residue" evidence="3">
    <location>
        <position position="1"/>
    </location>
</feature>
<evidence type="ECO:0000313" key="3">
    <source>
        <dbReference type="EMBL" id="KAK2164823.1"/>
    </source>
</evidence>
<evidence type="ECO:0000259" key="2">
    <source>
        <dbReference type="PROSITE" id="PS50010"/>
    </source>
</evidence>
<dbReference type="GO" id="GO:0005085">
    <property type="term" value="F:guanyl-nucleotide exchange factor activity"/>
    <property type="evidence" value="ECO:0007669"/>
    <property type="project" value="InterPro"/>
</dbReference>
<dbReference type="PANTHER" id="PTHR12673">
    <property type="entry name" value="FACIOGENITAL DYSPLASIA PROTEIN"/>
    <property type="match status" value="1"/>
</dbReference>
<comment type="caution">
    <text evidence="3">The sequence shown here is derived from an EMBL/GenBank/DDBJ whole genome shotgun (WGS) entry which is preliminary data.</text>
</comment>
<dbReference type="EMBL" id="JAODUP010000058">
    <property type="protein sequence ID" value="KAK2164823.1"/>
    <property type="molecule type" value="Genomic_DNA"/>
</dbReference>
<dbReference type="GO" id="GO:0005737">
    <property type="term" value="C:cytoplasm"/>
    <property type="evidence" value="ECO:0007669"/>
    <property type="project" value="TreeGrafter"/>
</dbReference>
<sequence length="247" mass="28879">MFRDFFSSFSKVLEQKEQLEQKHLHLLQILDSERQAKWHYVQQTEELAAEVKKLKDEVQSFFRGWLCRRRWKQIVDEYIRSDHAESMRKRNSIMFGMVECEEEYVKQLSGLVTVFLRPLRMAASSKKPPITHEDVNSIFLNRNVAFLPYKYGIQFSHDLSSNVALIYGGNDLDPCKHGLASGARGIPRYIITIHELLAHTPHDHVERKSLEFAQSKLEELSQSMQDEVSETENIRKNLAIERMIVEG</sequence>